<gene>
    <name evidence="1" type="ORF">POTOM_013049</name>
</gene>
<reference evidence="1" key="1">
    <citation type="journal article" date="2020" name="bioRxiv">
        <title>Hybrid origin of Populus tomentosa Carr. identified through genome sequencing and phylogenomic analysis.</title>
        <authorList>
            <person name="An X."/>
            <person name="Gao K."/>
            <person name="Chen Z."/>
            <person name="Li J."/>
            <person name="Yang X."/>
            <person name="Yang X."/>
            <person name="Zhou J."/>
            <person name="Guo T."/>
            <person name="Zhao T."/>
            <person name="Huang S."/>
            <person name="Miao D."/>
            <person name="Khan W.U."/>
            <person name="Rao P."/>
            <person name="Ye M."/>
            <person name="Lei B."/>
            <person name="Liao W."/>
            <person name="Wang J."/>
            <person name="Ji L."/>
            <person name="Li Y."/>
            <person name="Guo B."/>
            <person name="Mustafa N.S."/>
            <person name="Li S."/>
            <person name="Yun Q."/>
            <person name="Keller S.R."/>
            <person name="Mao J."/>
            <person name="Zhang R."/>
            <person name="Strauss S.H."/>
        </authorList>
    </citation>
    <scope>NUCLEOTIDE SEQUENCE</scope>
    <source>
        <strain evidence="1">GM15</strain>
        <tissue evidence="1">Leaf</tissue>
    </source>
</reference>
<evidence type="ECO:0008006" key="3">
    <source>
        <dbReference type="Google" id="ProtNLM"/>
    </source>
</evidence>
<name>A0A8X8A422_POPTO</name>
<dbReference type="OrthoDB" id="823094at2759"/>
<organism evidence="1 2">
    <name type="scientific">Populus tomentosa</name>
    <name type="common">Chinese white poplar</name>
    <dbReference type="NCBI Taxonomy" id="118781"/>
    <lineage>
        <taxon>Eukaryota</taxon>
        <taxon>Viridiplantae</taxon>
        <taxon>Streptophyta</taxon>
        <taxon>Embryophyta</taxon>
        <taxon>Tracheophyta</taxon>
        <taxon>Spermatophyta</taxon>
        <taxon>Magnoliopsida</taxon>
        <taxon>eudicotyledons</taxon>
        <taxon>Gunneridae</taxon>
        <taxon>Pentapetalae</taxon>
        <taxon>rosids</taxon>
        <taxon>fabids</taxon>
        <taxon>Malpighiales</taxon>
        <taxon>Salicaceae</taxon>
        <taxon>Saliceae</taxon>
        <taxon>Populus</taxon>
    </lineage>
</organism>
<keyword evidence="2" id="KW-1185">Reference proteome</keyword>
<protein>
    <recommendedName>
        <fullName evidence="3">TF-B3 domain-containing protein</fullName>
    </recommendedName>
</protein>
<dbReference type="Proteomes" id="UP000886885">
    <property type="component" value="Chromosome 3D"/>
</dbReference>
<proteinExistence type="predicted"/>
<evidence type="ECO:0000313" key="1">
    <source>
        <dbReference type="EMBL" id="KAG6780195.1"/>
    </source>
</evidence>
<dbReference type="EMBL" id="JAAWWB010000006">
    <property type="protein sequence ID" value="KAG6780195.1"/>
    <property type="molecule type" value="Genomic_DNA"/>
</dbReference>
<dbReference type="AlphaFoldDB" id="A0A8X8A422"/>
<comment type="caution">
    <text evidence="1">The sequence shown here is derived from an EMBL/GenBank/DDBJ whole genome shotgun (WGS) entry which is preliminary data.</text>
</comment>
<evidence type="ECO:0000313" key="2">
    <source>
        <dbReference type="Proteomes" id="UP000886885"/>
    </source>
</evidence>
<sequence>MEIFTKQLNSIDLERGLVLPRDSNLEHRELSTIVESSAGTRLPGPVTIHCSTRSGRLVFAKGWHDIARDAGIRSGDTVTFYQEVNGGAQYKMRVRNAGAAQIAEKMPDAETDLLEDYSILVKAH</sequence>
<accession>A0A8X8A422</accession>